<evidence type="ECO:0000313" key="2">
    <source>
        <dbReference type="EMBL" id="PHH61012.1"/>
    </source>
</evidence>
<reference evidence="2 3" key="1">
    <citation type="submission" date="2017-06" db="EMBL/GenBank/DDBJ databases">
        <title>Ant-infecting Ophiocordyceps genomes reveal a high diversity of potential behavioral manipulation genes and a possible major role for enterotoxins.</title>
        <authorList>
            <person name="De Bekker C."/>
            <person name="Evans H.C."/>
            <person name="Brachmann A."/>
            <person name="Hughes D.P."/>
        </authorList>
    </citation>
    <scope>NUCLEOTIDE SEQUENCE [LARGE SCALE GENOMIC DNA]</scope>
    <source>
        <strain evidence="2 3">Map64</strain>
    </source>
</reference>
<evidence type="ECO:0000313" key="3">
    <source>
        <dbReference type="Proteomes" id="UP000226192"/>
    </source>
</evidence>
<proteinExistence type="predicted"/>
<accession>A0A2C5Y1B2</accession>
<protein>
    <submittedName>
        <fullName evidence="2">Uncharacterized protein</fullName>
    </submittedName>
</protein>
<comment type="caution">
    <text evidence="2">The sequence shown here is derived from an EMBL/GenBank/DDBJ whole genome shotgun (WGS) entry which is preliminary data.</text>
</comment>
<keyword evidence="3" id="KW-1185">Reference proteome</keyword>
<sequence length="74" mass="7860">MTNAKKTPPKDGGAKDKGTADVYKGREGTMPDPCSECGARLGHAKKCSRMYQDCWTYGMNLSGAASGEAAEDKK</sequence>
<dbReference type="AlphaFoldDB" id="A0A2C5Y1B2"/>
<name>A0A2C5Y1B2_9HYPO</name>
<organism evidence="2 3">
    <name type="scientific">Ophiocordyceps australis</name>
    <dbReference type="NCBI Taxonomy" id="1399860"/>
    <lineage>
        <taxon>Eukaryota</taxon>
        <taxon>Fungi</taxon>
        <taxon>Dikarya</taxon>
        <taxon>Ascomycota</taxon>
        <taxon>Pezizomycotina</taxon>
        <taxon>Sordariomycetes</taxon>
        <taxon>Hypocreomycetidae</taxon>
        <taxon>Hypocreales</taxon>
        <taxon>Ophiocordycipitaceae</taxon>
        <taxon>Ophiocordyceps</taxon>
    </lineage>
</organism>
<dbReference type="Proteomes" id="UP000226192">
    <property type="component" value="Unassembled WGS sequence"/>
</dbReference>
<feature type="compositionally biased region" description="Basic and acidic residues" evidence="1">
    <location>
        <begin position="8"/>
        <end position="24"/>
    </location>
</feature>
<feature type="region of interest" description="Disordered" evidence="1">
    <location>
        <begin position="1"/>
        <end position="24"/>
    </location>
</feature>
<dbReference type="OrthoDB" id="10517437at2759"/>
<evidence type="ECO:0000256" key="1">
    <source>
        <dbReference type="SAM" id="MobiDB-lite"/>
    </source>
</evidence>
<gene>
    <name evidence="2" type="ORF">CDD81_978</name>
</gene>
<dbReference type="EMBL" id="NJET01000120">
    <property type="protein sequence ID" value="PHH61012.1"/>
    <property type="molecule type" value="Genomic_DNA"/>
</dbReference>